<dbReference type="eggNOG" id="arCOG03105">
    <property type="taxonomic scope" value="Archaea"/>
</dbReference>
<comment type="caution">
    <text evidence="1">The sequence shown here is derived from an EMBL/GenBank/DDBJ whole genome shotgun (WGS) entry which is preliminary data.</text>
</comment>
<dbReference type="InParanoid" id="M0CS44"/>
<dbReference type="Pfam" id="PF19100">
    <property type="entry name" value="DUF5787"/>
    <property type="match status" value="1"/>
</dbReference>
<dbReference type="EMBL" id="AOIV01000045">
    <property type="protein sequence ID" value="ELZ26075.1"/>
    <property type="molecule type" value="Genomic_DNA"/>
</dbReference>
<keyword evidence="2" id="KW-1185">Reference proteome</keyword>
<dbReference type="PATRIC" id="fig|1227487.5.peg.4037"/>
<protein>
    <submittedName>
        <fullName evidence="1">Uncharacterized protein</fullName>
    </submittedName>
</protein>
<dbReference type="Proteomes" id="UP000011513">
    <property type="component" value="Unassembled WGS sequence"/>
</dbReference>
<evidence type="ECO:0000313" key="1">
    <source>
        <dbReference type="EMBL" id="ELZ26075.1"/>
    </source>
</evidence>
<accession>M0CS44</accession>
<organism evidence="1 2">
    <name type="scientific">Halogeometricum pallidum JCM 14848</name>
    <dbReference type="NCBI Taxonomy" id="1227487"/>
    <lineage>
        <taxon>Archaea</taxon>
        <taxon>Methanobacteriati</taxon>
        <taxon>Methanobacteriota</taxon>
        <taxon>Stenosarchaea group</taxon>
        <taxon>Halobacteria</taxon>
        <taxon>Halobacteriales</taxon>
        <taxon>Haloferacaceae</taxon>
        <taxon>Halogeometricum</taxon>
    </lineage>
</organism>
<dbReference type="InterPro" id="IPR043901">
    <property type="entry name" value="DUF5787"/>
</dbReference>
<name>M0CS44_HALPD</name>
<reference evidence="1 2" key="1">
    <citation type="journal article" date="2014" name="PLoS Genet.">
        <title>Phylogenetically driven sequencing of extremely halophilic archaea reveals strategies for static and dynamic osmo-response.</title>
        <authorList>
            <person name="Becker E.A."/>
            <person name="Seitzer P.M."/>
            <person name="Tritt A."/>
            <person name="Larsen D."/>
            <person name="Krusor M."/>
            <person name="Yao A.I."/>
            <person name="Wu D."/>
            <person name="Madern D."/>
            <person name="Eisen J.A."/>
            <person name="Darling A.E."/>
            <person name="Facciotti M.T."/>
        </authorList>
    </citation>
    <scope>NUCLEOTIDE SEQUENCE [LARGE SCALE GENOMIC DNA]</scope>
    <source>
        <strain evidence="1 2">JCM 14848</strain>
    </source>
</reference>
<gene>
    <name evidence="1" type="ORF">C474_20281</name>
</gene>
<proteinExistence type="predicted"/>
<evidence type="ECO:0000313" key="2">
    <source>
        <dbReference type="Proteomes" id="UP000011513"/>
    </source>
</evidence>
<dbReference type="AlphaFoldDB" id="M0CS44"/>
<sequence>MTAPSTTPRADANVEPEIHLLTRRRPTHVYPGDAEFGFELLVCRWAEEAWPPDGERSEDGSAVLVARQLGTKRRRWDTVVVECDPAGLTARARFGDRELDSDLLHVVRNAPAEWAWYRDALPHPGYPWRYVRAAVHRAAGRGVVEKRRRGNRIEIRRVAPYPDWVRRIVAIENKPDLDASAARALSDQLTRDVEDALADEVWVATHATGNRVEPALLEDVPVEVGILAFAFDADAPGEGWADAAVEWHPSDVTPPDAESDEERRTTRLELAERAYGSGWRSYHDTMRPDCRHFELRRFGRALVPHCAAKERSQTAAECAGSCPEFEPEPPVWRTRGWPIEGGPGKGIKRLLGDRRTRVRECEAAAEGKERPFSR</sequence>